<organism evidence="4 5">
    <name type="scientific">Geodia barretti</name>
    <name type="common">Barrett's horny sponge</name>
    <dbReference type="NCBI Taxonomy" id="519541"/>
    <lineage>
        <taxon>Eukaryota</taxon>
        <taxon>Metazoa</taxon>
        <taxon>Porifera</taxon>
        <taxon>Demospongiae</taxon>
        <taxon>Heteroscleromorpha</taxon>
        <taxon>Tetractinellida</taxon>
        <taxon>Astrophorina</taxon>
        <taxon>Geodiidae</taxon>
        <taxon>Geodia</taxon>
    </lineage>
</organism>
<keyword evidence="5" id="KW-1185">Reference proteome</keyword>
<feature type="compositionally biased region" description="Polar residues" evidence="2">
    <location>
        <begin position="185"/>
        <end position="195"/>
    </location>
</feature>
<reference evidence="4" key="1">
    <citation type="submission" date="2023-03" db="EMBL/GenBank/DDBJ databases">
        <authorList>
            <person name="Steffen K."/>
            <person name="Cardenas P."/>
        </authorList>
    </citation>
    <scope>NUCLEOTIDE SEQUENCE</scope>
</reference>
<dbReference type="PANTHER" id="PTHR14826:SF14">
    <property type="entry name" value="ANGIOMOTIN_C DOMAIN-CONTAINING PROTEIN"/>
    <property type="match status" value="1"/>
</dbReference>
<dbReference type="InterPro" id="IPR013761">
    <property type="entry name" value="SAM/pointed_sf"/>
</dbReference>
<dbReference type="SUPFAM" id="SSF47769">
    <property type="entry name" value="SAM/Pointed domain"/>
    <property type="match status" value="1"/>
</dbReference>
<feature type="compositionally biased region" description="Basic residues" evidence="2">
    <location>
        <begin position="269"/>
        <end position="284"/>
    </location>
</feature>
<accession>A0AA35XHE0</accession>
<proteinExistence type="predicted"/>
<dbReference type="GO" id="GO:0005886">
    <property type="term" value="C:plasma membrane"/>
    <property type="evidence" value="ECO:0007669"/>
    <property type="project" value="TreeGrafter"/>
</dbReference>
<dbReference type="Gene3D" id="1.10.150.50">
    <property type="entry name" value="Transcription Factor, Ets-1"/>
    <property type="match status" value="1"/>
</dbReference>
<feature type="region of interest" description="Disordered" evidence="2">
    <location>
        <begin position="531"/>
        <end position="552"/>
    </location>
</feature>
<feature type="region of interest" description="Disordered" evidence="2">
    <location>
        <begin position="849"/>
        <end position="879"/>
    </location>
</feature>
<dbReference type="GO" id="GO:0030334">
    <property type="term" value="P:regulation of cell migration"/>
    <property type="evidence" value="ECO:0007669"/>
    <property type="project" value="TreeGrafter"/>
</dbReference>
<evidence type="ECO:0000259" key="3">
    <source>
        <dbReference type="PROSITE" id="PS50105"/>
    </source>
</evidence>
<dbReference type="GO" id="GO:0030036">
    <property type="term" value="P:actin cytoskeleton organization"/>
    <property type="evidence" value="ECO:0007669"/>
    <property type="project" value="TreeGrafter"/>
</dbReference>
<evidence type="ECO:0000313" key="5">
    <source>
        <dbReference type="Proteomes" id="UP001174909"/>
    </source>
</evidence>
<dbReference type="PROSITE" id="PS50105">
    <property type="entry name" value="SAM_DOMAIN"/>
    <property type="match status" value="1"/>
</dbReference>
<dbReference type="PANTHER" id="PTHR14826">
    <property type="entry name" value="ANGIOMOTIN"/>
    <property type="match status" value="1"/>
</dbReference>
<dbReference type="InterPro" id="IPR001660">
    <property type="entry name" value="SAM"/>
</dbReference>
<protein>
    <submittedName>
        <fullName evidence="4">Angiomotin</fullName>
    </submittedName>
</protein>
<comment type="caution">
    <text evidence="4">The sequence shown here is derived from an EMBL/GenBank/DDBJ whole genome shotgun (WGS) entry which is preliminary data.</text>
</comment>
<evidence type="ECO:0000256" key="1">
    <source>
        <dbReference type="SAM" id="Coils"/>
    </source>
</evidence>
<dbReference type="InterPro" id="IPR024646">
    <property type="entry name" value="Angiomotin_C"/>
</dbReference>
<feature type="compositionally biased region" description="Basic and acidic residues" evidence="2">
    <location>
        <begin position="531"/>
        <end position="546"/>
    </location>
</feature>
<dbReference type="Proteomes" id="UP001174909">
    <property type="component" value="Unassembled WGS sequence"/>
</dbReference>
<sequence>MSLSRVPEIPRAFAEWGTEQVVLWLETLQLSRDYAKQFRDHNIDGPALLRLNPSSLISWPNISLKCFTVGDTSTTFWPERNWLDCHVESVSLALSENSSLGITDSLDRVKLLQQITTMQADLASLGAPTRRWRGLGKFRRYSDNTPVYRTLTAPPSRRVGTEEGKPRGSMSASRTLSRPTVLDGYSSQQNRMRTQSVHSFSGTNSSTSGTLYSVADATSSVIGTSHSDIGVPRSESALAQSLSRMAYSDVGLSPTRNSEGRGETPGVLLRRRSSRTKDKKKRLSRSMDKLWEAQLAGSPLPLVADSHSVPGRGMSRYHSAGVPFHDSLAHQESVSVRLHDGPYHRATASVQLHDSVPYDDGTMRLHENSRLVEILHEENTTLKRELETYYQRVCKLMRMEQELERLREAHRLLEESNRRREKLEAAMRSKLEGEIARYRAEASDGSVETLERGLERRESVAKRKFQRDNSGDQPQVSDIHIRAQTDQETEVYSQRIDRLNEHLQSLQLISLKREELERRVRTQLQDEIRELRGREGGAKEEGKGEEEGGATNWETEVTVLQADLAKWEQKCTELAAEKELAVEVALAQKENYISQLKTALAGKEVEVRELMERCQRCSCQFDEAARQISHASPLHKVHSSPSHKSPPHTSPSHYAPHHQLHTSPTSQLSPSHRKMASPTLTYVSHTHKLHHSPPHQLHTSPAKKTGSMLDLSRGSSTSPSSSMINESHSDAHVHRSPHAAPFLTNGGRDPTTIATSAGGGQGELAQAKLSSLPPDVYHSITEQLNDTPLNNPRHVVRRVKSKTPPPRSEVNVLPRSYQYSSLERGPPVSHTPLELQLFNTLLGDAVPGGPAGDRGVNSSGKHSLKGVNTLYSHPHGNRV</sequence>
<feature type="compositionally biased region" description="Low complexity" evidence="2">
    <location>
        <begin position="196"/>
        <end position="208"/>
    </location>
</feature>
<keyword evidence="1" id="KW-0175">Coiled coil</keyword>
<dbReference type="GO" id="GO:0031410">
    <property type="term" value="C:cytoplasmic vesicle"/>
    <property type="evidence" value="ECO:0007669"/>
    <property type="project" value="TreeGrafter"/>
</dbReference>
<name>A0AA35XHE0_GEOBA</name>
<feature type="coiled-coil region" evidence="1">
    <location>
        <begin position="372"/>
        <end position="433"/>
    </location>
</feature>
<evidence type="ECO:0000256" key="2">
    <source>
        <dbReference type="SAM" id="MobiDB-lite"/>
    </source>
</evidence>
<feature type="compositionally biased region" description="Polar residues" evidence="2">
    <location>
        <begin position="661"/>
        <end position="670"/>
    </location>
</feature>
<dbReference type="GO" id="GO:0005923">
    <property type="term" value="C:bicellular tight junction"/>
    <property type="evidence" value="ECO:0007669"/>
    <property type="project" value="TreeGrafter"/>
</dbReference>
<dbReference type="SMART" id="SM00454">
    <property type="entry name" value="SAM"/>
    <property type="match status" value="1"/>
</dbReference>
<feature type="region of interest" description="Disordered" evidence="2">
    <location>
        <begin position="630"/>
        <end position="759"/>
    </location>
</feature>
<dbReference type="AlphaFoldDB" id="A0AA35XHE0"/>
<evidence type="ECO:0000313" key="4">
    <source>
        <dbReference type="EMBL" id="CAI8052421.1"/>
    </source>
</evidence>
<dbReference type="Pfam" id="PF07647">
    <property type="entry name" value="SAM_2"/>
    <property type="match status" value="1"/>
</dbReference>
<dbReference type="InterPro" id="IPR051747">
    <property type="entry name" value="Angiomotin-like"/>
</dbReference>
<feature type="region of interest" description="Disordered" evidence="2">
    <location>
        <begin position="147"/>
        <end position="208"/>
    </location>
</feature>
<dbReference type="Pfam" id="PF12240">
    <property type="entry name" value="Angiomotin_C"/>
    <property type="match status" value="1"/>
</dbReference>
<feature type="domain" description="SAM" evidence="3">
    <location>
        <begin position="16"/>
        <end position="121"/>
    </location>
</feature>
<dbReference type="EMBL" id="CASHTH010004012">
    <property type="protein sequence ID" value="CAI8052421.1"/>
    <property type="molecule type" value="Genomic_DNA"/>
</dbReference>
<gene>
    <name evidence="4" type="ORF">GBAR_LOCUS28667</name>
</gene>
<feature type="compositionally biased region" description="Low complexity" evidence="2">
    <location>
        <begin position="710"/>
        <end position="726"/>
    </location>
</feature>
<feature type="region of interest" description="Disordered" evidence="2">
    <location>
        <begin position="249"/>
        <end position="285"/>
    </location>
</feature>